<accession>A0A8J4VIT0</accession>
<proteinExistence type="predicted"/>
<sequence length="69" mass="7660">MDSKTSIRLIIISMLFFLFLSSTKVIADPSNVVPPAKKKSSLPRAIVVQRKLKSLPPDEPSHKDGHHNP</sequence>
<feature type="signal peptide" evidence="1">
    <location>
        <begin position="1"/>
        <end position="27"/>
    </location>
</feature>
<comment type="caution">
    <text evidence="2">The sequence shown here is derived from an EMBL/GenBank/DDBJ whole genome shotgun (WGS) entry which is preliminary data.</text>
</comment>
<dbReference type="EMBL" id="JRKL02005298">
    <property type="protein sequence ID" value="KAF3950744.1"/>
    <property type="molecule type" value="Genomic_DNA"/>
</dbReference>
<evidence type="ECO:0000313" key="3">
    <source>
        <dbReference type="Proteomes" id="UP000737018"/>
    </source>
</evidence>
<dbReference type="AlphaFoldDB" id="A0A8J4VIT0"/>
<evidence type="ECO:0000313" key="2">
    <source>
        <dbReference type="EMBL" id="KAF3950744.1"/>
    </source>
</evidence>
<name>A0A8J4VIT0_9ROSI</name>
<keyword evidence="1" id="KW-0732">Signal</keyword>
<protein>
    <submittedName>
        <fullName evidence="2">Uncharacterized protein</fullName>
    </submittedName>
</protein>
<evidence type="ECO:0000256" key="1">
    <source>
        <dbReference type="SAM" id="SignalP"/>
    </source>
</evidence>
<gene>
    <name evidence="2" type="ORF">CMV_023538</name>
</gene>
<dbReference type="Proteomes" id="UP000737018">
    <property type="component" value="Unassembled WGS sequence"/>
</dbReference>
<dbReference type="OrthoDB" id="10417881at2759"/>
<feature type="chain" id="PRO_5035293095" evidence="1">
    <location>
        <begin position="28"/>
        <end position="69"/>
    </location>
</feature>
<organism evidence="2 3">
    <name type="scientific">Castanea mollissima</name>
    <name type="common">Chinese chestnut</name>
    <dbReference type="NCBI Taxonomy" id="60419"/>
    <lineage>
        <taxon>Eukaryota</taxon>
        <taxon>Viridiplantae</taxon>
        <taxon>Streptophyta</taxon>
        <taxon>Embryophyta</taxon>
        <taxon>Tracheophyta</taxon>
        <taxon>Spermatophyta</taxon>
        <taxon>Magnoliopsida</taxon>
        <taxon>eudicotyledons</taxon>
        <taxon>Gunneridae</taxon>
        <taxon>Pentapetalae</taxon>
        <taxon>rosids</taxon>
        <taxon>fabids</taxon>
        <taxon>Fagales</taxon>
        <taxon>Fagaceae</taxon>
        <taxon>Castanea</taxon>
    </lineage>
</organism>
<reference evidence="2" key="1">
    <citation type="submission" date="2020-03" db="EMBL/GenBank/DDBJ databases">
        <title>Castanea mollissima Vanexum genome sequencing.</title>
        <authorList>
            <person name="Staton M."/>
        </authorList>
    </citation>
    <scope>NUCLEOTIDE SEQUENCE</scope>
    <source>
        <tissue evidence="2">Leaf</tissue>
    </source>
</reference>
<keyword evidence="3" id="KW-1185">Reference proteome</keyword>